<protein>
    <submittedName>
        <fullName evidence="3">Uncharacterized protein</fullName>
    </submittedName>
</protein>
<feature type="region of interest" description="Disordered" evidence="2">
    <location>
        <begin position="360"/>
        <end position="379"/>
    </location>
</feature>
<reference evidence="3 4" key="1">
    <citation type="submission" date="2015-03" db="EMBL/GenBank/DDBJ databases">
        <authorList>
            <person name="Morales-Cruz A."/>
            <person name="Amrine K.C."/>
            <person name="Cantu D."/>
        </authorList>
    </citation>
    <scope>NUCLEOTIDE SEQUENCE [LARGE SCALE GENOMIC DNA]</scope>
    <source>
        <strain evidence="3">DS831</strain>
    </source>
</reference>
<feature type="region of interest" description="Disordered" evidence="2">
    <location>
        <begin position="524"/>
        <end position="554"/>
    </location>
</feature>
<evidence type="ECO:0000256" key="1">
    <source>
        <dbReference type="ARBA" id="ARBA00024339"/>
    </source>
</evidence>
<proteinExistence type="inferred from homology"/>
<dbReference type="PANTHER" id="PTHR13465">
    <property type="entry name" value="UPF0183 PROTEIN"/>
    <property type="match status" value="1"/>
</dbReference>
<dbReference type="InterPro" id="IPR039156">
    <property type="entry name" value="PHAF1/BROMI"/>
</dbReference>
<sequence>MSSPPPSTAITPGRSLGFITLGASLHDILTRIKAQPSAYPKIQILFDPKYPLRIPVVITLPENGIRLRFDGPDQRLRLIEVTDFTKTRLSYKNTEVVKAREGVVGALGAQAGPTGPRFRHVYDRLLGPTYAGEYIPPAADDTKGVGIYVLSYPGIAFNFPLQASSWSADKDFVSLLSSHAASAATSMAIFHGESWSKARGSLFTHIPPSPRSLELAAKANVGDEIEVARIYGEGRVELVRRSSPPFWINLSETTPQDLITELGPPDAIYRKNDNRLSIHGNKQDTLDALSNSVGSMAYGDAESSDTDDHESFTGSEQEGSEGSEGGKDYLDTDDSTSVEHFYNYFHHGFDVLISRPTTISTASPTSQHEPREIPKDFPNSRGNLVATKVIFHGNVPGSYPFNRHRRSRWTLEHVPTELYRESLTSEMSFTDVKGRLCEAFKSARDHGGRHITRTRPEQRFASTIATPAVAPLDDDTPEYRYYQRRPAARSSEFDIDLVPTTTTTTRRHDPEIYRVERDYYESAAYGDDGDDDYHHRRHSGASRYRRAPPPPQHYVKVHDDYDYDHDHDYRGGGGDDIRFEHASPAIRRRPPPPPPVASRADAQPVVYEAPAEFVGGGRDGGRVEEVAEAAAVSVSEDLDDAGEIAEEEEEEEDQGGRC</sequence>
<gene>
    <name evidence="3" type="ORF">UCDDS831_g09181</name>
</gene>
<comment type="caution">
    <text evidence="3">The sequence shown here is derived from an EMBL/GenBank/DDBJ whole genome shotgun (WGS) entry which is preliminary data.</text>
</comment>
<dbReference type="EMBL" id="LAQI01000345">
    <property type="protein sequence ID" value="KKY13262.1"/>
    <property type="molecule type" value="Genomic_DNA"/>
</dbReference>
<comment type="similarity">
    <text evidence="1">Belongs to the PHAF1 family.</text>
</comment>
<feature type="region of interest" description="Disordered" evidence="2">
    <location>
        <begin position="631"/>
        <end position="658"/>
    </location>
</feature>
<evidence type="ECO:0000313" key="4">
    <source>
        <dbReference type="Proteomes" id="UP000034182"/>
    </source>
</evidence>
<dbReference type="GO" id="GO:0005802">
    <property type="term" value="C:trans-Golgi network"/>
    <property type="evidence" value="ECO:0007669"/>
    <property type="project" value="TreeGrafter"/>
</dbReference>
<organism evidence="3 4">
    <name type="scientific">Diplodia seriata</name>
    <dbReference type="NCBI Taxonomy" id="420778"/>
    <lineage>
        <taxon>Eukaryota</taxon>
        <taxon>Fungi</taxon>
        <taxon>Dikarya</taxon>
        <taxon>Ascomycota</taxon>
        <taxon>Pezizomycotina</taxon>
        <taxon>Dothideomycetes</taxon>
        <taxon>Dothideomycetes incertae sedis</taxon>
        <taxon>Botryosphaeriales</taxon>
        <taxon>Botryosphaeriaceae</taxon>
        <taxon>Diplodia</taxon>
    </lineage>
</organism>
<feature type="compositionally biased region" description="Acidic residues" evidence="2">
    <location>
        <begin position="636"/>
        <end position="658"/>
    </location>
</feature>
<dbReference type="AlphaFoldDB" id="A0A0G2DQD9"/>
<feature type="region of interest" description="Disordered" evidence="2">
    <location>
        <begin position="295"/>
        <end position="332"/>
    </location>
</feature>
<dbReference type="Proteomes" id="UP000034182">
    <property type="component" value="Unassembled WGS sequence"/>
</dbReference>
<evidence type="ECO:0000313" key="3">
    <source>
        <dbReference type="EMBL" id="KKY13262.1"/>
    </source>
</evidence>
<name>A0A0G2DQD9_9PEZI</name>
<dbReference type="Pfam" id="PF03676">
    <property type="entry name" value="PHAF1"/>
    <property type="match status" value="1"/>
</dbReference>
<feature type="compositionally biased region" description="Basic residues" evidence="2">
    <location>
        <begin position="535"/>
        <end position="546"/>
    </location>
</feature>
<dbReference type="PANTHER" id="PTHR13465:SF2">
    <property type="entry name" value="PHAGOSOME ASSEMBLY FACTOR 1"/>
    <property type="match status" value="1"/>
</dbReference>
<evidence type="ECO:0000256" key="2">
    <source>
        <dbReference type="SAM" id="MobiDB-lite"/>
    </source>
</evidence>
<accession>A0A0G2DQD9</accession>
<reference evidence="3 4" key="2">
    <citation type="submission" date="2015-05" db="EMBL/GenBank/DDBJ databases">
        <title>Distinctive expansion of gene families associated with plant cell wall degradation and secondary metabolism in the genomes of grapevine trunk pathogens.</title>
        <authorList>
            <person name="Lawrence D.P."/>
            <person name="Travadon R."/>
            <person name="Rolshausen P.E."/>
            <person name="Baumgartner K."/>
        </authorList>
    </citation>
    <scope>NUCLEOTIDE SEQUENCE [LARGE SCALE GENOMIC DNA]</scope>
    <source>
        <strain evidence="3">DS831</strain>
    </source>
</reference>
<dbReference type="GO" id="GO:0043001">
    <property type="term" value="P:Golgi to plasma membrane protein transport"/>
    <property type="evidence" value="ECO:0007669"/>
    <property type="project" value="TreeGrafter"/>
</dbReference>
<dbReference type="InterPro" id="IPR005373">
    <property type="entry name" value="PHAF1"/>
</dbReference>